<name>A0A0V7ZGJ9_9CYAN</name>
<evidence type="ECO:0000313" key="3">
    <source>
        <dbReference type="Proteomes" id="UP000053372"/>
    </source>
</evidence>
<dbReference type="EMBL" id="LMTZ01000132">
    <property type="protein sequence ID" value="KST63791.1"/>
    <property type="molecule type" value="Genomic_DNA"/>
</dbReference>
<keyword evidence="3" id="KW-1185">Reference proteome</keyword>
<protein>
    <recommendedName>
        <fullName evidence="4">DUF2949 domain-containing protein</fullName>
    </recommendedName>
</protein>
<dbReference type="Proteomes" id="UP000053372">
    <property type="component" value="Unassembled WGS sequence"/>
</dbReference>
<evidence type="ECO:0000313" key="2">
    <source>
        <dbReference type="EMBL" id="KST63791.1"/>
    </source>
</evidence>
<dbReference type="Pfam" id="PF11165">
    <property type="entry name" value="DUF2949"/>
    <property type="match status" value="1"/>
</dbReference>
<dbReference type="AlphaFoldDB" id="A0A0V7ZGJ9"/>
<accession>A0A0V7ZGJ9</accession>
<dbReference type="EMBL" id="LMTZ01000134">
    <property type="protein sequence ID" value="KST63667.1"/>
    <property type="molecule type" value="Genomic_DNA"/>
</dbReference>
<dbReference type="InterPro" id="IPR021336">
    <property type="entry name" value="DUF2949"/>
</dbReference>
<reference evidence="1 3" key="1">
    <citation type="journal article" date="2015" name="Genome Announc.">
        <title>Draft Genome of the Euendolithic (true boring) Cyanobacterium Mastigocoleus testarum strain BC008.</title>
        <authorList>
            <person name="Guida B.S."/>
            <person name="Garcia-Pichel F."/>
        </authorList>
    </citation>
    <scope>NUCLEOTIDE SEQUENCE [LARGE SCALE GENOMIC DNA]</scope>
    <source>
        <strain evidence="1 3">BC008</strain>
    </source>
</reference>
<proteinExistence type="predicted"/>
<sequence>MLSTRQSEFISFLEKHFGISIAAIDLALRDIKDCPSLLPMTLWQYGLVNISQLDEIFDWLES</sequence>
<evidence type="ECO:0000313" key="1">
    <source>
        <dbReference type="EMBL" id="KST63667.1"/>
    </source>
</evidence>
<evidence type="ECO:0008006" key="4">
    <source>
        <dbReference type="Google" id="ProtNLM"/>
    </source>
</evidence>
<comment type="caution">
    <text evidence="1">The sequence shown here is derived from an EMBL/GenBank/DDBJ whole genome shotgun (WGS) entry which is preliminary data.</text>
</comment>
<organism evidence="1 3">
    <name type="scientific">Mastigocoleus testarum BC008</name>
    <dbReference type="NCBI Taxonomy" id="371196"/>
    <lineage>
        <taxon>Bacteria</taxon>
        <taxon>Bacillati</taxon>
        <taxon>Cyanobacteriota</taxon>
        <taxon>Cyanophyceae</taxon>
        <taxon>Nostocales</taxon>
        <taxon>Hapalosiphonaceae</taxon>
        <taxon>Mastigocoleus</taxon>
    </lineage>
</organism>
<dbReference type="OrthoDB" id="433602at2"/>
<dbReference type="RefSeq" id="WP_058184322.1">
    <property type="nucleotide sequence ID" value="NZ_LMTZ01000132.1"/>
</dbReference>
<gene>
    <name evidence="1" type="ORF">BC008_14510</name>
    <name evidence="2" type="ORF">BC008_15165</name>
</gene>